<evidence type="ECO:0000256" key="1">
    <source>
        <dbReference type="SAM" id="MobiDB-lite"/>
    </source>
</evidence>
<name>A0A9P6HW52_9PEZI</name>
<comment type="caution">
    <text evidence="2">The sequence shown here is derived from an EMBL/GenBank/DDBJ whole genome shotgun (WGS) entry which is preliminary data.</text>
</comment>
<dbReference type="GeneID" id="62168263"/>
<feature type="compositionally biased region" description="Basic and acidic residues" evidence="1">
    <location>
        <begin position="42"/>
        <end position="54"/>
    </location>
</feature>
<protein>
    <submittedName>
        <fullName evidence="2">Ankyrin repeat protein</fullName>
    </submittedName>
</protein>
<dbReference type="AlphaFoldDB" id="A0A9P6HW52"/>
<dbReference type="RefSeq" id="XP_038739457.1">
    <property type="nucleotide sequence ID" value="XM_038895189.1"/>
</dbReference>
<proteinExistence type="predicted"/>
<reference evidence="2" key="2">
    <citation type="submission" date="2020-11" db="EMBL/GenBank/DDBJ databases">
        <title>Whole genome sequencing of Colletotrichum sp.</title>
        <authorList>
            <person name="Li H."/>
        </authorList>
    </citation>
    <scope>NUCLEOTIDE SEQUENCE</scope>
    <source>
        <strain evidence="2">CkLH20</strain>
    </source>
</reference>
<organism evidence="2 3">
    <name type="scientific">Colletotrichum karsti</name>
    <dbReference type="NCBI Taxonomy" id="1095194"/>
    <lineage>
        <taxon>Eukaryota</taxon>
        <taxon>Fungi</taxon>
        <taxon>Dikarya</taxon>
        <taxon>Ascomycota</taxon>
        <taxon>Pezizomycotina</taxon>
        <taxon>Sordariomycetes</taxon>
        <taxon>Hypocreomycetidae</taxon>
        <taxon>Glomerellales</taxon>
        <taxon>Glomerellaceae</taxon>
        <taxon>Colletotrichum</taxon>
        <taxon>Colletotrichum boninense species complex</taxon>
    </lineage>
</organism>
<keyword evidence="3" id="KW-1185">Reference proteome</keyword>
<reference evidence="2" key="1">
    <citation type="submission" date="2020-03" db="EMBL/GenBank/DDBJ databases">
        <authorList>
            <person name="He L."/>
        </authorList>
    </citation>
    <scope>NUCLEOTIDE SEQUENCE</scope>
    <source>
        <strain evidence="2">CkLH20</strain>
    </source>
</reference>
<evidence type="ECO:0000313" key="3">
    <source>
        <dbReference type="Proteomes" id="UP000781932"/>
    </source>
</evidence>
<dbReference type="EMBL" id="JAATWM020000060">
    <property type="protein sequence ID" value="KAF9869996.1"/>
    <property type="molecule type" value="Genomic_DNA"/>
</dbReference>
<accession>A0A9P6HW52</accession>
<sequence length="419" mass="46392">MAYALTKADIPAPKVRVADEIEVSKPAKKNTEASIRFAGLPQDRRPEPTNHKEDVSDDEEEISKDAEFILPEPIKPLPFLHRDCLPLPRASLVPSYILAGTNHFSRNELEDSALSPGTTNVFVYGRLMFPSVLLAIAAQFTTAAYFPGLQRRVKSSSDDWREANLSIQRASETMTLARLRGYDRWQPRGLQCAVLQKSKCTKEILSKPRLENMAQLHRPGEVSLLDHGWNPDAPCRYYGNVLQALGNVFVPHPIHGDPLYQSNGQSDYAMAEMLLEHAAWLTEDWGEICDLANEKQRQRDTESAATSLSYSKIVAAGLQKGIAVHPASGSWKGLKGVAVTVAALNAGAPIGILPLMRSVVGPVRALIDELRRIDEDQERDRQLDIDIGKLKIDVDAAENSHETSGKPTGSRSRSRITYR</sequence>
<evidence type="ECO:0000313" key="2">
    <source>
        <dbReference type="EMBL" id="KAF9869996.1"/>
    </source>
</evidence>
<gene>
    <name evidence="2" type="ORF">CkaCkLH20_12476</name>
</gene>
<feature type="region of interest" description="Disordered" evidence="1">
    <location>
        <begin position="25"/>
        <end position="62"/>
    </location>
</feature>
<feature type="region of interest" description="Disordered" evidence="1">
    <location>
        <begin position="397"/>
        <end position="419"/>
    </location>
</feature>
<dbReference type="Proteomes" id="UP000781932">
    <property type="component" value="Unassembled WGS sequence"/>
</dbReference>
<dbReference type="OrthoDB" id="4799075at2759"/>